<dbReference type="Pfam" id="PF22366">
    <property type="entry name" value="NDH2_C"/>
    <property type="match status" value="1"/>
</dbReference>
<keyword evidence="4" id="KW-0274">FAD</keyword>
<evidence type="ECO:0000256" key="1">
    <source>
        <dbReference type="ARBA" id="ARBA00005272"/>
    </source>
</evidence>
<evidence type="ECO:0000256" key="3">
    <source>
        <dbReference type="ARBA" id="ARBA00022630"/>
    </source>
</evidence>
<keyword evidence="3" id="KW-0285">Flavoprotein</keyword>
<feature type="domain" description="External alternative NADH-ubiquinone oxidoreductase-like C-terminal" evidence="11">
    <location>
        <begin position="357"/>
        <end position="412"/>
    </location>
</feature>
<protein>
    <recommendedName>
        <fullName evidence="2">NADH:ubiquinone reductase (non-electrogenic)</fullName>
        <ecNumber evidence="2">1.6.5.9</ecNumber>
    </recommendedName>
</protein>
<evidence type="ECO:0000256" key="5">
    <source>
        <dbReference type="ARBA" id="ARBA00022946"/>
    </source>
</evidence>
<dbReference type="Gene3D" id="3.50.50.100">
    <property type="match status" value="1"/>
</dbReference>
<evidence type="ECO:0000256" key="9">
    <source>
        <dbReference type="SAM" id="Phobius"/>
    </source>
</evidence>
<dbReference type="InterPro" id="IPR036188">
    <property type="entry name" value="FAD/NAD-bd_sf"/>
</dbReference>
<dbReference type="Proteomes" id="UP000593765">
    <property type="component" value="Chromosome"/>
</dbReference>
<feature type="transmembrane region" description="Helical" evidence="9">
    <location>
        <begin position="375"/>
        <end position="395"/>
    </location>
</feature>
<dbReference type="Pfam" id="PF07992">
    <property type="entry name" value="Pyr_redox_2"/>
    <property type="match status" value="1"/>
</dbReference>
<feature type="domain" description="FAD/NAD(P)-binding" evidence="10">
    <location>
        <begin position="11"/>
        <end position="328"/>
    </location>
</feature>
<evidence type="ECO:0000313" key="13">
    <source>
        <dbReference type="Proteomes" id="UP000593765"/>
    </source>
</evidence>
<accession>A0A7M2X4Q4</accession>
<keyword evidence="9" id="KW-0812">Transmembrane</keyword>
<evidence type="ECO:0000256" key="2">
    <source>
        <dbReference type="ARBA" id="ARBA00012637"/>
    </source>
</evidence>
<evidence type="ECO:0000256" key="8">
    <source>
        <dbReference type="ARBA" id="ARBA00047599"/>
    </source>
</evidence>
<dbReference type="PANTHER" id="PTHR43706">
    <property type="entry name" value="NADH DEHYDROGENASE"/>
    <property type="match status" value="1"/>
</dbReference>
<dbReference type="AlphaFoldDB" id="A0A7M2X4Q4"/>
<dbReference type="InterPro" id="IPR054585">
    <property type="entry name" value="NDH2-like_C"/>
</dbReference>
<gene>
    <name evidence="12" type="ORF">IPV69_11995</name>
</gene>
<proteinExistence type="inferred from homology"/>
<keyword evidence="6" id="KW-0560">Oxidoreductase</keyword>
<comment type="catalytic activity">
    <reaction evidence="8">
        <text>a quinone + NADH + H(+) = a quinol + NAD(+)</text>
        <dbReference type="Rhea" id="RHEA:46160"/>
        <dbReference type="ChEBI" id="CHEBI:15378"/>
        <dbReference type="ChEBI" id="CHEBI:24646"/>
        <dbReference type="ChEBI" id="CHEBI:57540"/>
        <dbReference type="ChEBI" id="CHEBI:57945"/>
        <dbReference type="ChEBI" id="CHEBI:132124"/>
        <dbReference type="EC" id="1.6.5.9"/>
    </reaction>
</comment>
<evidence type="ECO:0000259" key="10">
    <source>
        <dbReference type="Pfam" id="PF07992"/>
    </source>
</evidence>
<name>A0A7M2X4Q4_9BACT</name>
<evidence type="ECO:0000256" key="4">
    <source>
        <dbReference type="ARBA" id="ARBA00022827"/>
    </source>
</evidence>
<evidence type="ECO:0000256" key="7">
    <source>
        <dbReference type="ARBA" id="ARBA00023027"/>
    </source>
</evidence>
<sequence>MCRMADSPRKRLIVIGAGFAGLNLVKGLRGLPLDIILVDKHNYHCFQPLLYQVATAGLSPADIAYPIRRVFRDQKNVRVVLGEVERIDLANKTVSGGEASVSYDYLAICVGVTHSYFGNEKWQPMAPGLKSIDDATEIRRKVLLAFEAAELEQDEASRRAKLTFVVVGGGPTGVEMAGALREIAAVDIQRDFRNIDTTTSRIMLLQGGDRLLPSMDPKLSARALKDLQDMGVEVRLNCRVTGVDETGVWVGDEQLPADNIIWAAGVQAPAMLRTLGVPTDRSGRIVVGPDLSIPGHPEVFVLGDAGAITDAKTNQPVPGLAPAAMQMGKFAAKVLRAELSGQSADVKARPGFSYHDKGTMATIGKRRAVADIKGWHITGLVAWLMWSVVHVMFLISFRTKLFVMAGWVYDYIMNNREARLITGKFRLHVVKPRGGATETTLLQTRGTSEQAAV</sequence>
<reference evidence="12 13" key="1">
    <citation type="submission" date="2020-10" db="EMBL/GenBank/DDBJ databases">
        <title>Wide distribution of Phycisphaera-like planctomycetes from WD2101 soil group in peatlands and genome analysis of the first cultivated representative.</title>
        <authorList>
            <person name="Dedysh S.N."/>
            <person name="Beletsky A.V."/>
            <person name="Ivanova A."/>
            <person name="Kulichevskaya I.S."/>
            <person name="Suzina N.E."/>
            <person name="Philippov D.A."/>
            <person name="Rakitin A.L."/>
            <person name="Mardanov A.V."/>
            <person name="Ravin N.V."/>
        </authorList>
    </citation>
    <scope>NUCLEOTIDE SEQUENCE [LARGE SCALE GENOMIC DNA]</scope>
    <source>
        <strain evidence="12 13">M1803</strain>
    </source>
</reference>
<dbReference type="SUPFAM" id="SSF51905">
    <property type="entry name" value="FAD/NAD(P)-binding domain"/>
    <property type="match status" value="1"/>
</dbReference>
<comment type="similarity">
    <text evidence="1">Belongs to the NADH dehydrogenase family.</text>
</comment>
<evidence type="ECO:0000256" key="6">
    <source>
        <dbReference type="ARBA" id="ARBA00023002"/>
    </source>
</evidence>
<keyword evidence="5" id="KW-0809">Transit peptide</keyword>
<dbReference type="EC" id="1.6.5.9" evidence="2"/>
<evidence type="ECO:0000259" key="11">
    <source>
        <dbReference type="Pfam" id="PF22366"/>
    </source>
</evidence>
<organism evidence="12 13">
    <name type="scientific">Humisphaera borealis</name>
    <dbReference type="NCBI Taxonomy" id="2807512"/>
    <lineage>
        <taxon>Bacteria</taxon>
        <taxon>Pseudomonadati</taxon>
        <taxon>Planctomycetota</taxon>
        <taxon>Phycisphaerae</taxon>
        <taxon>Tepidisphaerales</taxon>
        <taxon>Tepidisphaeraceae</taxon>
        <taxon>Humisphaera</taxon>
    </lineage>
</organism>
<dbReference type="EMBL" id="CP063458">
    <property type="protein sequence ID" value="QOV92412.1"/>
    <property type="molecule type" value="Genomic_DNA"/>
</dbReference>
<dbReference type="InterPro" id="IPR023753">
    <property type="entry name" value="FAD/NAD-binding_dom"/>
</dbReference>
<evidence type="ECO:0000313" key="12">
    <source>
        <dbReference type="EMBL" id="QOV92412.1"/>
    </source>
</evidence>
<keyword evidence="13" id="KW-1185">Reference proteome</keyword>
<dbReference type="InterPro" id="IPR045024">
    <property type="entry name" value="NDH-2"/>
</dbReference>
<dbReference type="KEGG" id="hbs:IPV69_11995"/>
<dbReference type="GO" id="GO:0050136">
    <property type="term" value="F:NADH dehydrogenase (quinone) (non-electrogenic) activity"/>
    <property type="evidence" value="ECO:0007669"/>
    <property type="project" value="UniProtKB-EC"/>
</dbReference>
<dbReference type="PANTHER" id="PTHR43706:SF47">
    <property type="entry name" value="EXTERNAL NADH-UBIQUINONE OXIDOREDUCTASE 1, MITOCHONDRIAL-RELATED"/>
    <property type="match status" value="1"/>
</dbReference>
<keyword evidence="9" id="KW-1133">Transmembrane helix</keyword>
<keyword evidence="9" id="KW-0472">Membrane</keyword>
<keyword evidence="7" id="KW-0520">NAD</keyword>